<keyword evidence="3" id="KW-0132">Cell division</keyword>
<dbReference type="EMBL" id="FOMT01000001">
    <property type="protein sequence ID" value="SFD83671.1"/>
    <property type="molecule type" value="Genomic_DNA"/>
</dbReference>
<keyword evidence="5" id="KW-0175">Coiled coil</keyword>
<keyword evidence="2" id="KW-0963">Cytoplasm</keyword>
<sequence length="101" mass="12281">MSELSNYGIQLTAQTIHAKQFEKKMRGYNQEQVDEFLDEIIKDYSRMQELIVKFEADLANIHKELMKDKEAFDYFMIKRRLEDLEQRVFGEKRETLRPRVF</sequence>
<comment type="subcellular location">
    <subcellularLocation>
        <location evidence="1">Cytoplasm</location>
    </subcellularLocation>
</comment>
<dbReference type="RefSeq" id="WP_091183198.1">
    <property type="nucleotide sequence ID" value="NZ_FOMT01000001.1"/>
</dbReference>
<evidence type="ECO:0000313" key="8">
    <source>
        <dbReference type="Proteomes" id="UP000198855"/>
    </source>
</evidence>
<dbReference type="PIRSF" id="PIRSF029938">
    <property type="entry name" value="UCP029938"/>
    <property type="match status" value="1"/>
</dbReference>
<organism evidence="7 8">
    <name type="scientific">Paenibacillus catalpae</name>
    <dbReference type="NCBI Taxonomy" id="1045775"/>
    <lineage>
        <taxon>Bacteria</taxon>
        <taxon>Bacillati</taxon>
        <taxon>Bacillota</taxon>
        <taxon>Bacilli</taxon>
        <taxon>Bacillales</taxon>
        <taxon>Paenibacillaceae</taxon>
        <taxon>Paenibacillus</taxon>
    </lineage>
</organism>
<evidence type="ECO:0000256" key="1">
    <source>
        <dbReference type="ARBA" id="ARBA00004496"/>
    </source>
</evidence>
<dbReference type="OrthoDB" id="389699at2"/>
<reference evidence="8" key="1">
    <citation type="submission" date="2016-10" db="EMBL/GenBank/DDBJ databases">
        <authorList>
            <person name="Varghese N."/>
            <person name="Submissions S."/>
        </authorList>
    </citation>
    <scope>NUCLEOTIDE SEQUENCE [LARGE SCALE GENOMIC DNA]</scope>
    <source>
        <strain evidence="8">CGMCC 1.10784</strain>
    </source>
</reference>
<protein>
    <submittedName>
        <fullName evidence="7">DivIVA domain-containing protein</fullName>
    </submittedName>
</protein>
<dbReference type="GO" id="GO:0008360">
    <property type="term" value="P:regulation of cell shape"/>
    <property type="evidence" value="ECO:0007669"/>
    <property type="project" value="UniProtKB-KW"/>
</dbReference>
<evidence type="ECO:0000256" key="3">
    <source>
        <dbReference type="ARBA" id="ARBA00022618"/>
    </source>
</evidence>
<keyword evidence="6" id="KW-0131">Cell cycle</keyword>
<dbReference type="Proteomes" id="UP000198855">
    <property type="component" value="Unassembled WGS sequence"/>
</dbReference>
<accession>A0A1I1VL65</accession>
<dbReference type="GO" id="GO:0005737">
    <property type="term" value="C:cytoplasm"/>
    <property type="evidence" value="ECO:0007669"/>
    <property type="project" value="UniProtKB-SubCell"/>
</dbReference>
<keyword evidence="4" id="KW-0133">Cell shape</keyword>
<name>A0A1I1VL65_9BACL</name>
<gene>
    <name evidence="7" type="ORF">SAMN05216378_1659</name>
</gene>
<evidence type="ECO:0000256" key="4">
    <source>
        <dbReference type="ARBA" id="ARBA00022960"/>
    </source>
</evidence>
<dbReference type="InterPro" id="IPR011229">
    <property type="entry name" value="Cell_cycle_GpsB"/>
</dbReference>
<evidence type="ECO:0000256" key="6">
    <source>
        <dbReference type="ARBA" id="ARBA00023306"/>
    </source>
</evidence>
<evidence type="ECO:0000256" key="2">
    <source>
        <dbReference type="ARBA" id="ARBA00022490"/>
    </source>
</evidence>
<proteinExistence type="predicted"/>
<dbReference type="NCBIfam" id="TIGR03544">
    <property type="entry name" value="DivI1A_domain"/>
    <property type="match status" value="1"/>
</dbReference>
<dbReference type="PANTHER" id="PTHR35794">
    <property type="entry name" value="CELL DIVISION PROTEIN DIVIVA"/>
    <property type="match status" value="1"/>
</dbReference>
<keyword evidence="8" id="KW-1185">Reference proteome</keyword>
<evidence type="ECO:0000313" key="7">
    <source>
        <dbReference type="EMBL" id="SFD83671.1"/>
    </source>
</evidence>
<dbReference type="InterPro" id="IPR019933">
    <property type="entry name" value="DivIVA_domain"/>
</dbReference>
<dbReference type="GO" id="GO:0051301">
    <property type="term" value="P:cell division"/>
    <property type="evidence" value="ECO:0007669"/>
    <property type="project" value="UniProtKB-KW"/>
</dbReference>
<dbReference type="InterPro" id="IPR007793">
    <property type="entry name" value="DivIVA_fam"/>
</dbReference>
<dbReference type="Gene3D" id="6.10.250.660">
    <property type="match status" value="1"/>
</dbReference>
<evidence type="ECO:0000256" key="5">
    <source>
        <dbReference type="ARBA" id="ARBA00023054"/>
    </source>
</evidence>
<dbReference type="STRING" id="1045775.SAMN05216378_1659"/>
<dbReference type="Pfam" id="PF05103">
    <property type="entry name" value="DivIVA"/>
    <property type="match status" value="1"/>
</dbReference>
<dbReference type="AlphaFoldDB" id="A0A1I1VL65"/>
<dbReference type="PANTHER" id="PTHR35794:SF1">
    <property type="entry name" value="CELL CYCLE PROTEIN GPSB"/>
    <property type="match status" value="1"/>
</dbReference>